<dbReference type="Gene3D" id="3.30.10.20">
    <property type="match status" value="4"/>
</dbReference>
<dbReference type="PROSITE" id="PS50011">
    <property type="entry name" value="PROTEIN_KINASE_DOM"/>
    <property type="match status" value="1"/>
</dbReference>
<proteinExistence type="predicted"/>
<evidence type="ECO:0000313" key="14">
    <source>
        <dbReference type="Proteomes" id="UP000280344"/>
    </source>
</evidence>
<dbReference type="SMART" id="SM00740">
    <property type="entry name" value="PASTA"/>
    <property type="match status" value="4"/>
</dbReference>
<comment type="catalytic activity">
    <reaction evidence="8">
        <text>L-seryl-[protein] + ATP = O-phospho-L-seryl-[protein] + ADP + H(+)</text>
        <dbReference type="Rhea" id="RHEA:17989"/>
        <dbReference type="Rhea" id="RHEA-COMP:9863"/>
        <dbReference type="Rhea" id="RHEA-COMP:11604"/>
        <dbReference type="ChEBI" id="CHEBI:15378"/>
        <dbReference type="ChEBI" id="CHEBI:29999"/>
        <dbReference type="ChEBI" id="CHEBI:30616"/>
        <dbReference type="ChEBI" id="CHEBI:83421"/>
        <dbReference type="ChEBI" id="CHEBI:456216"/>
        <dbReference type="EC" id="2.7.11.1"/>
    </reaction>
</comment>
<evidence type="ECO:0000256" key="9">
    <source>
        <dbReference type="SAM" id="MobiDB-lite"/>
    </source>
</evidence>
<dbReference type="GO" id="GO:0004674">
    <property type="term" value="F:protein serine/threonine kinase activity"/>
    <property type="evidence" value="ECO:0007669"/>
    <property type="project" value="UniProtKB-KW"/>
</dbReference>
<evidence type="ECO:0000256" key="8">
    <source>
        <dbReference type="ARBA" id="ARBA00048679"/>
    </source>
</evidence>
<feature type="domain" description="PASTA" evidence="12">
    <location>
        <begin position="393"/>
        <end position="458"/>
    </location>
</feature>
<dbReference type="EMBL" id="CP034593">
    <property type="protein sequence ID" value="AZQ76364.1"/>
    <property type="molecule type" value="Genomic_DNA"/>
</dbReference>
<dbReference type="Pfam" id="PF00069">
    <property type="entry name" value="Pkinase"/>
    <property type="match status" value="1"/>
</dbReference>
<dbReference type="InterPro" id="IPR008271">
    <property type="entry name" value="Ser/Thr_kinase_AS"/>
</dbReference>
<dbReference type="CDD" id="cd06577">
    <property type="entry name" value="PASTA_pknB"/>
    <property type="match status" value="4"/>
</dbReference>
<dbReference type="PANTHER" id="PTHR43289:SF34">
    <property type="entry name" value="SERINE_THREONINE-PROTEIN KINASE YBDM-RELATED"/>
    <property type="match status" value="1"/>
</dbReference>
<evidence type="ECO:0000256" key="5">
    <source>
        <dbReference type="ARBA" id="ARBA00022777"/>
    </source>
</evidence>
<feature type="domain" description="Protein kinase" evidence="11">
    <location>
        <begin position="17"/>
        <end position="283"/>
    </location>
</feature>
<feature type="transmembrane region" description="Helical" evidence="10">
    <location>
        <begin position="367"/>
        <end position="388"/>
    </location>
</feature>
<dbReference type="FunFam" id="1.10.510.10:FF:000021">
    <property type="entry name" value="Serine/threonine protein kinase"/>
    <property type="match status" value="1"/>
</dbReference>
<keyword evidence="10" id="KW-0472">Membrane</keyword>
<dbReference type="InterPro" id="IPR011009">
    <property type="entry name" value="Kinase-like_dom_sf"/>
</dbReference>
<feature type="domain" description="PASTA" evidence="12">
    <location>
        <begin position="526"/>
        <end position="590"/>
    </location>
</feature>
<gene>
    <name evidence="13" type="primary">pknB</name>
    <name evidence="13" type="ORF">EJ997_02420</name>
</gene>
<feature type="domain" description="PASTA" evidence="12">
    <location>
        <begin position="459"/>
        <end position="525"/>
    </location>
</feature>
<evidence type="ECO:0000256" key="1">
    <source>
        <dbReference type="ARBA" id="ARBA00012513"/>
    </source>
</evidence>
<dbReference type="GO" id="GO:0045717">
    <property type="term" value="P:negative regulation of fatty acid biosynthetic process"/>
    <property type="evidence" value="ECO:0007669"/>
    <property type="project" value="UniProtKB-ARBA"/>
</dbReference>
<dbReference type="InterPro" id="IPR000719">
    <property type="entry name" value="Prot_kinase_dom"/>
</dbReference>
<dbReference type="RefSeq" id="WP_126703172.1">
    <property type="nucleotide sequence ID" value="NZ_CP034593.1"/>
</dbReference>
<keyword evidence="10" id="KW-0812">Transmembrane</keyword>
<evidence type="ECO:0000256" key="4">
    <source>
        <dbReference type="ARBA" id="ARBA00022741"/>
    </source>
</evidence>
<keyword evidence="3" id="KW-0808">Transferase</keyword>
<dbReference type="Proteomes" id="UP000280344">
    <property type="component" value="Chromosome"/>
</dbReference>
<dbReference type="SMART" id="SM00220">
    <property type="entry name" value="S_TKc"/>
    <property type="match status" value="1"/>
</dbReference>
<dbReference type="AlphaFoldDB" id="A0A3S9PVK5"/>
<keyword evidence="10" id="KW-1133">Transmembrane helix</keyword>
<dbReference type="Gene3D" id="1.10.510.10">
    <property type="entry name" value="Transferase(Phosphotransferase) domain 1"/>
    <property type="match status" value="1"/>
</dbReference>
<dbReference type="GO" id="GO:0005524">
    <property type="term" value="F:ATP binding"/>
    <property type="evidence" value="ECO:0007669"/>
    <property type="project" value="UniProtKB-KW"/>
</dbReference>
<feature type="region of interest" description="Disordered" evidence="9">
    <location>
        <begin position="300"/>
        <end position="321"/>
    </location>
</feature>
<keyword evidence="4" id="KW-0547">Nucleotide-binding</keyword>
<comment type="catalytic activity">
    <reaction evidence="7">
        <text>L-threonyl-[protein] + ATP = O-phospho-L-threonyl-[protein] + ADP + H(+)</text>
        <dbReference type="Rhea" id="RHEA:46608"/>
        <dbReference type="Rhea" id="RHEA-COMP:11060"/>
        <dbReference type="Rhea" id="RHEA-COMP:11605"/>
        <dbReference type="ChEBI" id="CHEBI:15378"/>
        <dbReference type="ChEBI" id="CHEBI:30013"/>
        <dbReference type="ChEBI" id="CHEBI:30616"/>
        <dbReference type="ChEBI" id="CHEBI:61977"/>
        <dbReference type="ChEBI" id="CHEBI:456216"/>
        <dbReference type="EC" id="2.7.11.1"/>
    </reaction>
</comment>
<dbReference type="OrthoDB" id="9762169at2"/>
<keyword evidence="2" id="KW-0723">Serine/threonine-protein kinase</keyword>
<dbReference type="Pfam" id="PF03793">
    <property type="entry name" value="PASTA"/>
    <property type="match status" value="4"/>
</dbReference>
<evidence type="ECO:0000259" key="11">
    <source>
        <dbReference type="PROSITE" id="PS50011"/>
    </source>
</evidence>
<evidence type="ECO:0000256" key="10">
    <source>
        <dbReference type="SAM" id="Phobius"/>
    </source>
</evidence>
<evidence type="ECO:0000313" key="13">
    <source>
        <dbReference type="EMBL" id="AZQ76364.1"/>
    </source>
</evidence>
<dbReference type="PROSITE" id="PS00108">
    <property type="entry name" value="PROTEIN_KINASE_ST"/>
    <property type="match status" value="1"/>
</dbReference>
<keyword evidence="5 13" id="KW-0418">Kinase</keyword>
<dbReference type="KEGG" id="flh:EJ997_02420"/>
<dbReference type="PROSITE" id="PS51178">
    <property type="entry name" value="PASTA"/>
    <property type="match status" value="4"/>
</dbReference>
<evidence type="ECO:0000256" key="6">
    <source>
        <dbReference type="ARBA" id="ARBA00022840"/>
    </source>
</evidence>
<dbReference type="SUPFAM" id="SSF56112">
    <property type="entry name" value="Protein kinase-like (PK-like)"/>
    <property type="match status" value="1"/>
</dbReference>
<dbReference type="CDD" id="cd14014">
    <property type="entry name" value="STKc_PknB_like"/>
    <property type="match status" value="1"/>
</dbReference>
<dbReference type="EC" id="2.7.11.1" evidence="1"/>
<sequence length="654" mass="70812">MKTVPDPLLGTVIDGRYLIRARVARGGMATVYKAQDQRLDRDVAVKVMHPHLADQDEFVQRFHREALAAAKLSHPNVVSVYDEGTVESDTVNAMAYLVMEYISGDDLRTELSRRGSLPLGMALEIIRQVLAALGSAHQAGLIHRDVKPENVMLVNGDDVNAKVTDFGLARAVAAARSTTAGTVLGTVAYLAPEVLQEQATARSDIYAAGIMLYELIAGDVPFTAETPIALAYKHVNDNMPRLSTMAPWIPSSVDSLIGLLTAKNPEQRPANGTEARDRVQAVLNDLDDIIAKRRVAVTPTNLDRTSSERNKLAQTGSHDTRTFTPAHKTAVLTAPPEQTKRKISRGHEIAKRRSGSNEVASSTTSTIWRWLIILLLIGASAAGVYWYFTAGPGMRIAVPDVAGRQQDAAVTIIETVGLTPVIETDYSDDIREGYVISSDPEPATQMAKNEEVTLTVSLGIEQVTVPSVVGLPRETATQQLTDNRLEVEYDEDYSQTVLEGNVIEQSIEASTEVDHSSVVTLTVSLGREPVEIVDVTGQPLEEATETLTEVGLEVDTDNAYSDEVPEGNVIAQSTSGSAFRGDSVTLTISLGPELFEVPDVYGMSRGDATDVLEELGFVVEYEDFLGGVFNRVREQSIPAGEEHPRGTVITLIVV</sequence>
<dbReference type="SUPFAM" id="SSF54184">
    <property type="entry name" value="Penicillin-binding protein 2x (pbp-2x), c-terminal domain"/>
    <property type="match status" value="1"/>
</dbReference>
<keyword evidence="6" id="KW-0067">ATP-binding</keyword>
<evidence type="ECO:0000256" key="7">
    <source>
        <dbReference type="ARBA" id="ARBA00047899"/>
    </source>
</evidence>
<organism evidence="13 14">
    <name type="scientific">Flaviflexus ciconiae</name>
    <dbReference type="NCBI Taxonomy" id="2496867"/>
    <lineage>
        <taxon>Bacteria</taxon>
        <taxon>Bacillati</taxon>
        <taxon>Actinomycetota</taxon>
        <taxon>Actinomycetes</taxon>
        <taxon>Actinomycetales</taxon>
        <taxon>Actinomycetaceae</taxon>
        <taxon>Flaviflexus</taxon>
    </lineage>
</organism>
<dbReference type="NCBIfam" id="NF033483">
    <property type="entry name" value="PknB_PASTA_kin"/>
    <property type="match status" value="1"/>
</dbReference>
<dbReference type="Gene3D" id="3.30.200.20">
    <property type="entry name" value="Phosphorylase Kinase, domain 1"/>
    <property type="match status" value="1"/>
</dbReference>
<keyword evidence="14" id="KW-1185">Reference proteome</keyword>
<reference evidence="13 14" key="1">
    <citation type="submission" date="2018-12" db="EMBL/GenBank/DDBJ databases">
        <title>Complete genome sequence of Flaviflexus sp. H23T48.</title>
        <authorList>
            <person name="Bae J.-W."/>
            <person name="Lee J.-Y."/>
        </authorList>
    </citation>
    <scope>NUCLEOTIDE SEQUENCE [LARGE SCALE GENOMIC DNA]</scope>
    <source>
        <strain evidence="13 14">H23T48</strain>
    </source>
</reference>
<protein>
    <recommendedName>
        <fullName evidence="1">non-specific serine/threonine protein kinase</fullName>
        <ecNumber evidence="1">2.7.11.1</ecNumber>
    </recommendedName>
</protein>
<feature type="region of interest" description="Disordered" evidence="9">
    <location>
        <begin position="336"/>
        <end position="358"/>
    </location>
</feature>
<evidence type="ECO:0000259" key="12">
    <source>
        <dbReference type="PROSITE" id="PS51178"/>
    </source>
</evidence>
<dbReference type="InterPro" id="IPR005543">
    <property type="entry name" value="PASTA_dom"/>
</dbReference>
<accession>A0A3S9PVK5</accession>
<feature type="domain" description="PASTA" evidence="12">
    <location>
        <begin position="591"/>
        <end position="654"/>
    </location>
</feature>
<dbReference type="PANTHER" id="PTHR43289">
    <property type="entry name" value="MITOGEN-ACTIVATED PROTEIN KINASE KINASE KINASE 20-RELATED"/>
    <property type="match status" value="1"/>
</dbReference>
<dbReference type="FunFam" id="3.30.200.20:FF:000035">
    <property type="entry name" value="Serine/threonine protein kinase Stk1"/>
    <property type="match status" value="1"/>
</dbReference>
<evidence type="ECO:0000256" key="2">
    <source>
        <dbReference type="ARBA" id="ARBA00022527"/>
    </source>
</evidence>
<name>A0A3S9PVK5_9ACTO</name>
<evidence type="ECO:0000256" key="3">
    <source>
        <dbReference type="ARBA" id="ARBA00022679"/>
    </source>
</evidence>